<dbReference type="STRING" id="312017.Q22VY8"/>
<dbReference type="SUPFAM" id="SSF52799">
    <property type="entry name" value="(Phosphotyrosine protein) phosphatases II"/>
    <property type="match status" value="1"/>
</dbReference>
<dbReference type="InterPro" id="IPR029021">
    <property type="entry name" value="Prot-tyrosine_phosphatase-like"/>
</dbReference>
<dbReference type="GO" id="GO:0043409">
    <property type="term" value="P:negative regulation of MAPK cascade"/>
    <property type="evidence" value="ECO:0007669"/>
    <property type="project" value="TreeGrafter"/>
</dbReference>
<dbReference type="InterPro" id="IPR000340">
    <property type="entry name" value="Dual-sp_phosphatase_cat-dom"/>
</dbReference>
<dbReference type="Gene3D" id="3.90.190.10">
    <property type="entry name" value="Protein tyrosine phosphatase superfamily"/>
    <property type="match status" value="1"/>
</dbReference>
<dbReference type="Proteomes" id="UP000009168">
    <property type="component" value="Unassembled WGS sequence"/>
</dbReference>
<evidence type="ECO:0000256" key="2">
    <source>
        <dbReference type="ARBA" id="ARBA00013064"/>
    </source>
</evidence>
<dbReference type="InterPro" id="IPR016130">
    <property type="entry name" value="Tyr_Pase_AS"/>
</dbReference>
<evidence type="ECO:0000259" key="7">
    <source>
        <dbReference type="PROSITE" id="PS50056"/>
    </source>
</evidence>
<evidence type="ECO:0000256" key="3">
    <source>
        <dbReference type="ARBA" id="ARBA00022801"/>
    </source>
</evidence>
<evidence type="ECO:0000313" key="8">
    <source>
        <dbReference type="EMBL" id="EAR89628.1"/>
    </source>
</evidence>
<feature type="region of interest" description="Disordered" evidence="5">
    <location>
        <begin position="267"/>
        <end position="293"/>
    </location>
</feature>
<feature type="compositionally biased region" description="Basic and acidic residues" evidence="5">
    <location>
        <begin position="272"/>
        <end position="284"/>
    </location>
</feature>
<organism evidence="8 9">
    <name type="scientific">Tetrahymena thermophila (strain SB210)</name>
    <dbReference type="NCBI Taxonomy" id="312017"/>
    <lineage>
        <taxon>Eukaryota</taxon>
        <taxon>Sar</taxon>
        <taxon>Alveolata</taxon>
        <taxon>Ciliophora</taxon>
        <taxon>Intramacronucleata</taxon>
        <taxon>Oligohymenophorea</taxon>
        <taxon>Hymenostomatida</taxon>
        <taxon>Tetrahymenina</taxon>
        <taxon>Tetrahymenidae</taxon>
        <taxon>Tetrahymena</taxon>
    </lineage>
</organism>
<dbReference type="PROSITE" id="PS50056">
    <property type="entry name" value="TYR_PHOSPHATASE_2"/>
    <property type="match status" value="1"/>
</dbReference>
<keyword evidence="3" id="KW-0378">Hydrolase</keyword>
<dbReference type="EMBL" id="GG662820">
    <property type="protein sequence ID" value="EAR89628.1"/>
    <property type="molecule type" value="Genomic_DNA"/>
</dbReference>
<dbReference type="AlphaFoldDB" id="Q22VY8"/>
<dbReference type="PANTHER" id="PTHR10159">
    <property type="entry name" value="DUAL SPECIFICITY PROTEIN PHOSPHATASE"/>
    <property type="match status" value="1"/>
</dbReference>
<dbReference type="SMART" id="SM00195">
    <property type="entry name" value="DSPc"/>
    <property type="match status" value="1"/>
</dbReference>
<comment type="similarity">
    <text evidence="1">Belongs to the protein-tyrosine phosphatase family. Non-receptor class dual specificity subfamily.</text>
</comment>
<dbReference type="InterPro" id="IPR020422">
    <property type="entry name" value="TYR_PHOSPHATASE_DUAL_dom"/>
</dbReference>
<dbReference type="InterPro" id="IPR000387">
    <property type="entry name" value="Tyr_Pase_dom"/>
</dbReference>
<evidence type="ECO:0000256" key="1">
    <source>
        <dbReference type="ARBA" id="ARBA00008601"/>
    </source>
</evidence>
<dbReference type="KEGG" id="tet:TTHERM_00161460"/>
<dbReference type="CDD" id="cd14498">
    <property type="entry name" value="DSP"/>
    <property type="match status" value="1"/>
</dbReference>
<dbReference type="PROSITE" id="PS50054">
    <property type="entry name" value="TYR_PHOSPHATASE_DUAL"/>
    <property type="match status" value="1"/>
</dbReference>
<keyword evidence="9" id="KW-1185">Reference proteome</keyword>
<feature type="compositionally biased region" description="Acidic residues" evidence="5">
    <location>
        <begin position="226"/>
        <end position="246"/>
    </location>
</feature>
<dbReference type="OrthoDB" id="10252009at2759"/>
<dbReference type="InParanoid" id="Q22VY8"/>
<dbReference type="GO" id="GO:0005737">
    <property type="term" value="C:cytoplasm"/>
    <property type="evidence" value="ECO:0007669"/>
    <property type="project" value="TreeGrafter"/>
</dbReference>
<sequence>MSQIYDNLYLGNITTSRDQAFFKKNNIKNVLVAGKNLKRSFINQCKYHQLQISDNPTTIILKYWPESVQFLSTVVGNTLVHCQGGKSRSASTVMAYVVFKENITAQESITKVRKLHKFAYPNPGFLKQLEYWEDIVKEYKKINSSKASEDFKLLDELTSAKLNEVTQLIINPSQQELTEANQKLNFFEDFEQDQKTDKIFQKSNNKKQKKENQALKDKIQTQFENEYEQEDNEQEESDDIFEDEQDQYQLTSNEDYLNSIKKIENLSLQSRNLEDQNEPKEEQKSQYTKNQNE</sequence>
<proteinExistence type="inferred from homology"/>
<dbReference type="RefSeq" id="XP_001009874.1">
    <property type="nucleotide sequence ID" value="XM_001009874.1"/>
</dbReference>
<dbReference type="HOGENOM" id="CLU_951531_0_0_1"/>
<dbReference type="GO" id="GO:0004725">
    <property type="term" value="F:protein tyrosine phosphatase activity"/>
    <property type="evidence" value="ECO:0007669"/>
    <property type="project" value="UniProtKB-EC"/>
</dbReference>
<evidence type="ECO:0000259" key="6">
    <source>
        <dbReference type="PROSITE" id="PS50054"/>
    </source>
</evidence>
<accession>Q22VY8</accession>
<reference evidence="9" key="1">
    <citation type="journal article" date="2006" name="PLoS Biol.">
        <title>Macronuclear genome sequence of the ciliate Tetrahymena thermophila, a model eukaryote.</title>
        <authorList>
            <person name="Eisen J.A."/>
            <person name="Coyne R.S."/>
            <person name="Wu M."/>
            <person name="Wu D."/>
            <person name="Thiagarajan M."/>
            <person name="Wortman J.R."/>
            <person name="Badger J.H."/>
            <person name="Ren Q."/>
            <person name="Amedeo P."/>
            <person name="Jones K.M."/>
            <person name="Tallon L.J."/>
            <person name="Delcher A.L."/>
            <person name="Salzberg S.L."/>
            <person name="Silva J.C."/>
            <person name="Haas B.J."/>
            <person name="Majoros W.H."/>
            <person name="Farzad M."/>
            <person name="Carlton J.M."/>
            <person name="Smith R.K. Jr."/>
            <person name="Garg J."/>
            <person name="Pearlman R.E."/>
            <person name="Karrer K.M."/>
            <person name="Sun L."/>
            <person name="Manning G."/>
            <person name="Elde N.C."/>
            <person name="Turkewitz A.P."/>
            <person name="Asai D.J."/>
            <person name="Wilkes D.E."/>
            <person name="Wang Y."/>
            <person name="Cai H."/>
            <person name="Collins K."/>
            <person name="Stewart B.A."/>
            <person name="Lee S.R."/>
            <person name="Wilamowska K."/>
            <person name="Weinberg Z."/>
            <person name="Ruzzo W.L."/>
            <person name="Wloga D."/>
            <person name="Gaertig J."/>
            <person name="Frankel J."/>
            <person name="Tsao C.-C."/>
            <person name="Gorovsky M.A."/>
            <person name="Keeling P.J."/>
            <person name="Waller R.F."/>
            <person name="Patron N.J."/>
            <person name="Cherry J.M."/>
            <person name="Stover N.A."/>
            <person name="Krieger C.J."/>
            <person name="del Toro C."/>
            <person name="Ryder H.F."/>
            <person name="Williamson S.C."/>
            <person name="Barbeau R.A."/>
            <person name="Hamilton E.P."/>
            <person name="Orias E."/>
        </authorList>
    </citation>
    <scope>NUCLEOTIDE SEQUENCE [LARGE SCALE GENOMIC DNA]</scope>
    <source>
        <strain evidence="9">SB210</strain>
    </source>
</reference>
<dbReference type="GeneID" id="7841819"/>
<dbReference type="PANTHER" id="PTHR10159:SF521">
    <property type="entry name" value="LEUCINE RICH REPEAT AND PHOSPHATASE DOMAIN CONTAINING PROTEIN"/>
    <property type="match status" value="1"/>
</dbReference>
<feature type="region of interest" description="Disordered" evidence="5">
    <location>
        <begin position="226"/>
        <end position="254"/>
    </location>
</feature>
<protein>
    <recommendedName>
        <fullName evidence="2">protein-tyrosine-phosphatase</fullName>
        <ecNumber evidence="2">3.1.3.48</ecNumber>
    </recommendedName>
</protein>
<evidence type="ECO:0000313" key="9">
    <source>
        <dbReference type="Proteomes" id="UP000009168"/>
    </source>
</evidence>
<dbReference type="PROSITE" id="PS00383">
    <property type="entry name" value="TYR_PHOSPHATASE_1"/>
    <property type="match status" value="1"/>
</dbReference>
<gene>
    <name evidence="8" type="ORF">TTHERM_00161460</name>
</gene>
<feature type="domain" description="Tyrosine specific protein phosphatases" evidence="7">
    <location>
        <begin position="79"/>
        <end position="114"/>
    </location>
</feature>
<name>Q22VY8_TETTS</name>
<dbReference type="eggNOG" id="KOG1716">
    <property type="taxonomic scope" value="Eukaryota"/>
</dbReference>
<dbReference type="Pfam" id="PF00782">
    <property type="entry name" value="DSPc"/>
    <property type="match status" value="1"/>
</dbReference>
<keyword evidence="4" id="KW-0904">Protein phosphatase</keyword>
<evidence type="ECO:0000256" key="4">
    <source>
        <dbReference type="ARBA" id="ARBA00022912"/>
    </source>
</evidence>
<evidence type="ECO:0000256" key="5">
    <source>
        <dbReference type="SAM" id="MobiDB-lite"/>
    </source>
</evidence>
<feature type="domain" description="Tyrosine-protein phosphatase" evidence="6">
    <location>
        <begin position="1"/>
        <end position="138"/>
    </location>
</feature>
<dbReference type="EC" id="3.1.3.48" evidence="2"/>